<name>A0A7R7ZS66_ASPCH</name>
<keyword evidence="2" id="KW-1185">Reference proteome</keyword>
<evidence type="ECO:0000313" key="1">
    <source>
        <dbReference type="EMBL" id="BCR91476.1"/>
    </source>
</evidence>
<dbReference type="RefSeq" id="XP_043139998.1">
    <property type="nucleotide sequence ID" value="XM_043282639.1"/>
</dbReference>
<evidence type="ECO:0000313" key="2">
    <source>
        <dbReference type="Proteomes" id="UP000637239"/>
    </source>
</evidence>
<reference evidence="1" key="1">
    <citation type="submission" date="2021-01" db="EMBL/GenBank/DDBJ databases">
        <authorList>
            <consortium name="Aspergillus chevalieri M1 genome sequencing consortium"/>
            <person name="Kazuki M."/>
            <person name="Futagami T."/>
        </authorList>
    </citation>
    <scope>NUCLEOTIDE SEQUENCE</scope>
    <source>
        <strain evidence="1">M1</strain>
    </source>
</reference>
<dbReference type="KEGG" id="ache:ACHE_70319A"/>
<dbReference type="GeneID" id="66985834"/>
<reference evidence="1" key="2">
    <citation type="submission" date="2021-02" db="EMBL/GenBank/DDBJ databases">
        <title>Aspergillus chevalieri M1 genome sequence.</title>
        <authorList>
            <person name="Kadooka C."/>
            <person name="Mori K."/>
            <person name="Futagami T."/>
        </authorList>
    </citation>
    <scope>NUCLEOTIDE SEQUENCE</scope>
    <source>
        <strain evidence="1">M1</strain>
    </source>
</reference>
<accession>A0A7R7ZS66</accession>
<protein>
    <submittedName>
        <fullName evidence="1">Uncharacterized protein</fullName>
    </submittedName>
</protein>
<organism evidence="1 2">
    <name type="scientific">Aspergillus chevalieri</name>
    <name type="common">Eurotium chevalieri</name>
    <dbReference type="NCBI Taxonomy" id="182096"/>
    <lineage>
        <taxon>Eukaryota</taxon>
        <taxon>Fungi</taxon>
        <taxon>Dikarya</taxon>
        <taxon>Ascomycota</taxon>
        <taxon>Pezizomycotina</taxon>
        <taxon>Eurotiomycetes</taxon>
        <taxon>Eurotiomycetidae</taxon>
        <taxon>Eurotiales</taxon>
        <taxon>Aspergillaceae</taxon>
        <taxon>Aspergillus</taxon>
        <taxon>Aspergillus subgen. Aspergillus</taxon>
    </lineage>
</organism>
<dbReference type="EMBL" id="AP024422">
    <property type="protein sequence ID" value="BCR91476.1"/>
    <property type="molecule type" value="Genomic_DNA"/>
</dbReference>
<gene>
    <name evidence="1" type="ORF">ACHE_70319A</name>
</gene>
<dbReference type="Proteomes" id="UP000637239">
    <property type="component" value="Chromosome 7"/>
</dbReference>
<dbReference type="AlphaFoldDB" id="A0A7R7ZS66"/>
<proteinExistence type="predicted"/>
<sequence length="94" mass="10583">MYPHDGEHFRPEWYVRNLQAVSRPEGLLQWSTTAVRNEFDIEIDKTCPVENSSIVTEKGPETNNTSGHQNEDIKDVFSSQKAPSTVGMLDGNTC</sequence>